<proteinExistence type="predicted"/>
<sequence length="122" mass="14062">MCLNMYIKNGAFYQDMNINNLRYDVKQLVKGRGHLSSVKMGAANLIFLFCYNRIITKRDVTCPAPACCTSHVFFLPLPGIPKPLYCCWKWCGNISALGWKPNLVGCWMRIMRYRTWSGQATR</sequence>
<dbReference type="Proteomes" id="UP001367508">
    <property type="component" value="Unassembled WGS sequence"/>
</dbReference>
<keyword evidence="2" id="KW-1185">Reference proteome</keyword>
<gene>
    <name evidence="1" type="ORF">VNO77_43302</name>
</gene>
<dbReference type="AlphaFoldDB" id="A0AAN9JUK4"/>
<accession>A0AAN9JUK4</accession>
<name>A0AAN9JUK4_CANGL</name>
<organism evidence="1 2">
    <name type="scientific">Canavalia gladiata</name>
    <name type="common">Sword bean</name>
    <name type="synonym">Dolichos gladiatus</name>
    <dbReference type="NCBI Taxonomy" id="3824"/>
    <lineage>
        <taxon>Eukaryota</taxon>
        <taxon>Viridiplantae</taxon>
        <taxon>Streptophyta</taxon>
        <taxon>Embryophyta</taxon>
        <taxon>Tracheophyta</taxon>
        <taxon>Spermatophyta</taxon>
        <taxon>Magnoliopsida</taxon>
        <taxon>eudicotyledons</taxon>
        <taxon>Gunneridae</taxon>
        <taxon>Pentapetalae</taxon>
        <taxon>rosids</taxon>
        <taxon>fabids</taxon>
        <taxon>Fabales</taxon>
        <taxon>Fabaceae</taxon>
        <taxon>Papilionoideae</taxon>
        <taxon>50 kb inversion clade</taxon>
        <taxon>NPAAA clade</taxon>
        <taxon>indigoferoid/millettioid clade</taxon>
        <taxon>Phaseoleae</taxon>
        <taxon>Canavalia</taxon>
    </lineage>
</organism>
<protein>
    <submittedName>
        <fullName evidence="1">Uncharacterized protein</fullName>
    </submittedName>
</protein>
<comment type="caution">
    <text evidence="1">The sequence shown here is derived from an EMBL/GenBank/DDBJ whole genome shotgun (WGS) entry which is preliminary data.</text>
</comment>
<reference evidence="1 2" key="1">
    <citation type="submission" date="2024-01" db="EMBL/GenBank/DDBJ databases">
        <title>The genomes of 5 underutilized Papilionoideae crops provide insights into root nodulation and disease resistanc.</title>
        <authorList>
            <person name="Jiang F."/>
        </authorList>
    </citation>
    <scope>NUCLEOTIDE SEQUENCE [LARGE SCALE GENOMIC DNA]</scope>
    <source>
        <strain evidence="1">LVBAO_FW01</strain>
        <tissue evidence="1">Leaves</tissue>
    </source>
</reference>
<evidence type="ECO:0000313" key="1">
    <source>
        <dbReference type="EMBL" id="KAK7305397.1"/>
    </source>
</evidence>
<evidence type="ECO:0000313" key="2">
    <source>
        <dbReference type="Proteomes" id="UP001367508"/>
    </source>
</evidence>
<dbReference type="EMBL" id="JAYMYQ010000011">
    <property type="protein sequence ID" value="KAK7305397.1"/>
    <property type="molecule type" value="Genomic_DNA"/>
</dbReference>